<evidence type="ECO:0000313" key="3">
    <source>
        <dbReference type="EMBL" id="KAF2071979.1"/>
    </source>
</evidence>
<proteinExistence type="predicted"/>
<feature type="signal peptide" evidence="1">
    <location>
        <begin position="1"/>
        <end position="21"/>
    </location>
</feature>
<dbReference type="PROSITE" id="PS51257">
    <property type="entry name" value="PROKAR_LIPOPROTEIN"/>
    <property type="match status" value="1"/>
</dbReference>
<dbReference type="Pfam" id="PF09478">
    <property type="entry name" value="CBM49"/>
    <property type="match status" value="1"/>
</dbReference>
<protein>
    <recommendedName>
        <fullName evidence="2">Carbohydrate binding domain-containing protein</fullName>
    </recommendedName>
</protein>
<dbReference type="Proteomes" id="UP000695562">
    <property type="component" value="Unassembled WGS sequence"/>
</dbReference>
<keyword evidence="1" id="KW-0732">Signal</keyword>
<evidence type="ECO:0000259" key="2">
    <source>
        <dbReference type="SMART" id="SM01063"/>
    </source>
</evidence>
<accession>A0A8J4PQL4</accession>
<dbReference type="OrthoDB" id="22210at2759"/>
<evidence type="ECO:0000313" key="4">
    <source>
        <dbReference type="Proteomes" id="UP000695562"/>
    </source>
</evidence>
<dbReference type="EMBL" id="AJWJ01000320">
    <property type="protein sequence ID" value="KAF2071979.1"/>
    <property type="molecule type" value="Genomic_DNA"/>
</dbReference>
<keyword evidence="4" id="KW-1185">Reference proteome</keyword>
<dbReference type="GO" id="GO:0030246">
    <property type="term" value="F:carbohydrate binding"/>
    <property type="evidence" value="ECO:0007669"/>
    <property type="project" value="InterPro"/>
</dbReference>
<reference evidence="3" key="1">
    <citation type="submission" date="2020-01" db="EMBL/GenBank/DDBJ databases">
        <title>Development of genomics and gene disruption for Polysphondylium violaceum indicates a role for the polyketide synthase stlB in stalk morphogenesis.</title>
        <authorList>
            <person name="Narita B."/>
            <person name="Kawabe Y."/>
            <person name="Kin K."/>
            <person name="Saito T."/>
            <person name="Gibbs R."/>
            <person name="Kuspa A."/>
            <person name="Muzny D."/>
            <person name="Queller D."/>
            <person name="Richards S."/>
            <person name="Strassman J."/>
            <person name="Sucgang R."/>
            <person name="Worley K."/>
            <person name="Schaap P."/>
        </authorList>
    </citation>
    <scope>NUCLEOTIDE SEQUENCE</scope>
    <source>
        <strain evidence="3">QSvi11</strain>
    </source>
</reference>
<comment type="caution">
    <text evidence="3">The sequence shown here is derived from an EMBL/GenBank/DDBJ whole genome shotgun (WGS) entry which is preliminary data.</text>
</comment>
<dbReference type="AlphaFoldDB" id="A0A8J4PQL4"/>
<dbReference type="PANTHER" id="PTHR36560:SF1">
    <property type="entry name" value="CELLULOSE-BINDING DOMAIN-CONTAINING PROTEIN"/>
    <property type="match status" value="1"/>
</dbReference>
<dbReference type="InterPro" id="IPR019028">
    <property type="entry name" value="CBM_49"/>
</dbReference>
<name>A0A8J4PQL4_9MYCE</name>
<feature type="chain" id="PRO_5035168386" description="Carbohydrate binding domain-containing protein" evidence="1">
    <location>
        <begin position="22"/>
        <end position="126"/>
    </location>
</feature>
<dbReference type="SMART" id="SM01063">
    <property type="entry name" value="CBM49"/>
    <property type="match status" value="1"/>
</dbReference>
<gene>
    <name evidence="3" type="ORF">CYY_006692</name>
</gene>
<sequence length="126" mass="14157">MFYKQFLCFALVLAVFSCAMAADVSIVQSQQAAWEDKGSGFSIWEVTLSNDCGRTIKDITIVGEKNFNLRNGTTDIWGVDCLTGHRFHLPSYVRDHGIAAKSSIKFGYINIGYQNAEFSFCETQYM</sequence>
<feature type="domain" description="Carbohydrate binding" evidence="2">
    <location>
        <begin position="24"/>
        <end position="113"/>
    </location>
</feature>
<evidence type="ECO:0000256" key="1">
    <source>
        <dbReference type="SAM" id="SignalP"/>
    </source>
</evidence>
<organism evidence="3 4">
    <name type="scientific">Polysphondylium violaceum</name>
    <dbReference type="NCBI Taxonomy" id="133409"/>
    <lineage>
        <taxon>Eukaryota</taxon>
        <taxon>Amoebozoa</taxon>
        <taxon>Evosea</taxon>
        <taxon>Eumycetozoa</taxon>
        <taxon>Dictyostelia</taxon>
        <taxon>Dictyosteliales</taxon>
        <taxon>Dictyosteliaceae</taxon>
        <taxon>Polysphondylium</taxon>
    </lineage>
</organism>
<dbReference type="PANTHER" id="PTHR36560">
    <property type="entry name" value="CELLULOSE-BINDING DOMAIN-CONTAINING PROTEIN"/>
    <property type="match status" value="1"/>
</dbReference>